<accession>A0A5J4VJM7</accession>
<feature type="coiled-coil region" evidence="1">
    <location>
        <begin position="68"/>
        <end position="95"/>
    </location>
</feature>
<dbReference type="Proteomes" id="UP000324800">
    <property type="component" value="Unassembled WGS sequence"/>
</dbReference>
<evidence type="ECO:0000313" key="4">
    <source>
        <dbReference type="Proteomes" id="UP000324800"/>
    </source>
</evidence>
<dbReference type="EMBL" id="SNRW01006672">
    <property type="protein sequence ID" value="KAA6382634.1"/>
    <property type="molecule type" value="Genomic_DNA"/>
</dbReference>
<gene>
    <name evidence="3" type="ORF">EZS28_021837</name>
</gene>
<sequence>MRSQSVASIYSTLIQSGSPAYSQKSSHVILGSPMQIHAPKQSHPYLSWLQRFGPPGQRKTNTLNQNGRLKRLEELEKLEEEIKIEQERHRLLLQLYREEWKQSKKSGLSEYDSFGNPEHSQRSHHHHQQSYDPTSSPLHYHQRSDIRPKSALQQRNRNSTWIDNDNNEFKVEANIEKILGNPIPLGQLEQSLRSGMYVQEYKIRKPRVADRSME</sequence>
<dbReference type="AlphaFoldDB" id="A0A5J4VJM7"/>
<reference evidence="3 4" key="1">
    <citation type="submission" date="2019-03" db="EMBL/GenBank/DDBJ databases">
        <title>Single cell metagenomics reveals metabolic interactions within the superorganism composed of flagellate Streblomastix strix and complex community of Bacteroidetes bacteria on its surface.</title>
        <authorList>
            <person name="Treitli S.C."/>
            <person name="Kolisko M."/>
            <person name="Husnik F."/>
            <person name="Keeling P."/>
            <person name="Hampl V."/>
        </authorList>
    </citation>
    <scope>NUCLEOTIDE SEQUENCE [LARGE SCALE GENOMIC DNA]</scope>
    <source>
        <strain evidence="3">ST1C</strain>
    </source>
</reference>
<keyword evidence="1" id="KW-0175">Coiled coil</keyword>
<organism evidence="3 4">
    <name type="scientific">Streblomastix strix</name>
    <dbReference type="NCBI Taxonomy" id="222440"/>
    <lineage>
        <taxon>Eukaryota</taxon>
        <taxon>Metamonada</taxon>
        <taxon>Preaxostyla</taxon>
        <taxon>Oxymonadida</taxon>
        <taxon>Streblomastigidae</taxon>
        <taxon>Streblomastix</taxon>
    </lineage>
</organism>
<proteinExistence type="predicted"/>
<feature type="region of interest" description="Disordered" evidence="2">
    <location>
        <begin position="107"/>
        <end position="141"/>
    </location>
</feature>
<evidence type="ECO:0000256" key="2">
    <source>
        <dbReference type="SAM" id="MobiDB-lite"/>
    </source>
</evidence>
<comment type="caution">
    <text evidence="3">The sequence shown here is derived from an EMBL/GenBank/DDBJ whole genome shotgun (WGS) entry which is preliminary data.</text>
</comment>
<evidence type="ECO:0000313" key="3">
    <source>
        <dbReference type="EMBL" id="KAA6382634.1"/>
    </source>
</evidence>
<name>A0A5J4VJM7_9EUKA</name>
<evidence type="ECO:0000256" key="1">
    <source>
        <dbReference type="SAM" id="Coils"/>
    </source>
</evidence>
<protein>
    <submittedName>
        <fullName evidence="3">Uncharacterized protein</fullName>
    </submittedName>
</protein>